<feature type="compositionally biased region" description="Basic and acidic residues" evidence="1">
    <location>
        <begin position="2042"/>
        <end position="2055"/>
    </location>
</feature>
<feature type="compositionally biased region" description="Basic and acidic residues" evidence="1">
    <location>
        <begin position="1152"/>
        <end position="1167"/>
    </location>
</feature>
<feature type="region of interest" description="Disordered" evidence="1">
    <location>
        <begin position="963"/>
        <end position="986"/>
    </location>
</feature>
<feature type="region of interest" description="Disordered" evidence="1">
    <location>
        <begin position="1995"/>
        <end position="2014"/>
    </location>
</feature>
<organism evidence="2 3">
    <name type="scientific">Stichopus japonicus</name>
    <name type="common">Sea cucumber</name>
    <dbReference type="NCBI Taxonomy" id="307972"/>
    <lineage>
        <taxon>Eukaryota</taxon>
        <taxon>Metazoa</taxon>
        <taxon>Echinodermata</taxon>
        <taxon>Eleutherozoa</taxon>
        <taxon>Echinozoa</taxon>
        <taxon>Holothuroidea</taxon>
        <taxon>Aspidochirotacea</taxon>
        <taxon>Aspidochirotida</taxon>
        <taxon>Stichopodidae</taxon>
        <taxon>Apostichopus</taxon>
    </lineage>
</organism>
<feature type="compositionally biased region" description="Low complexity" evidence="1">
    <location>
        <begin position="1691"/>
        <end position="1700"/>
    </location>
</feature>
<evidence type="ECO:0000313" key="2">
    <source>
        <dbReference type="EMBL" id="PIK46947.1"/>
    </source>
</evidence>
<feature type="region of interest" description="Disordered" evidence="1">
    <location>
        <begin position="1138"/>
        <end position="1809"/>
    </location>
</feature>
<dbReference type="PROSITE" id="PS50896">
    <property type="entry name" value="LISH"/>
    <property type="match status" value="1"/>
</dbReference>
<feature type="compositionally biased region" description="Basic and acidic residues" evidence="1">
    <location>
        <begin position="1505"/>
        <end position="1522"/>
    </location>
</feature>
<feature type="compositionally biased region" description="Basic and acidic residues" evidence="1">
    <location>
        <begin position="513"/>
        <end position="523"/>
    </location>
</feature>
<feature type="compositionally biased region" description="Polar residues" evidence="1">
    <location>
        <begin position="572"/>
        <end position="581"/>
    </location>
</feature>
<feature type="compositionally biased region" description="Low complexity" evidence="1">
    <location>
        <begin position="2296"/>
        <end position="2305"/>
    </location>
</feature>
<feature type="compositionally biased region" description="Polar residues" evidence="1">
    <location>
        <begin position="2026"/>
        <end position="2041"/>
    </location>
</feature>
<gene>
    <name evidence="2" type="ORF">BSL78_16179</name>
</gene>
<feature type="region of interest" description="Disordered" evidence="1">
    <location>
        <begin position="299"/>
        <end position="585"/>
    </location>
</feature>
<feature type="compositionally biased region" description="Polar residues" evidence="1">
    <location>
        <begin position="1998"/>
        <end position="2014"/>
    </location>
</feature>
<feature type="compositionally biased region" description="Polar residues" evidence="1">
    <location>
        <begin position="1727"/>
        <end position="1768"/>
    </location>
</feature>
<sequence length="2327" mass="260866">MAKLLPSDVARLVLAYLKDNNLQGTSQKFLEESPHLKEIRDNPSCPILPPQAKDIETIIEEHTTFMQEARARHTLNSLRLTQMQRRRMNSQNISQANVSSTSSQETRSQLSHSSTQPTTCSNPVISPKRKSVTPRKKRIQDNNTPLNLPPSLDVPLLPEELVEFPQILESLLSDATISEKLAGTINKVRPAAESVSGRLESQNTSGQSSARMIAQEKSAVDKRAVDEAIEMTCSDPAFDSLFSLFNLDRAKFMQEEKERALQTKNSQERESIEVLDRRVNSEISHIVVRDLFTSNSRDEGIKRSQDVGVAEKEGENQSYETASEIPSDNLAEKGGAINGEGRNEALNVDDVRTNPKKRTSQHINDEAEEDETMDVNEDEMAVTEVVESDAESHSSLPQSEDVVMVDNSSSENERMKAMSSGDTQQRTPAAVCDEGETTKCKVNTPMGIDSLTDHQSEDIREKSHNSSGNGQEDSEPTSNADHNMNMHNAEQEAVEGEENGKGQRSNSCFVVLKKTDGDGGKDGKKSRRRRERNKESQGTRRSQRLEAKKQQTSANSPNSTVDDEDEDEDEQCNITPRTPSSEPHMMTTDCGLQAANEYAKKLLASMPDHISGGGLNGLSPVALNVTVSTASPLTECLPDPFETSNVLSTKSKLLAECMTVATLTSTTSSVLSTRQNSEITTTQSKSSNGKVTVLTPAGKPIGVIQLESVRKEELLNLQPPEKVSSNDGGNGNLHHSQQSKADLSKNIASKQTGDKVSTDTSSDGIVSSVMSSESSHGTTSTDTASKTNVTGTTALYLNNSQAAATPPPQYIQIATALATNPASFALTSSQQQLLLKNSYSIAGSQCTTLPPMVRQSTVLQGVSAVDNSSGHISIINCLAGNSENGNIQAIVSDGPMDWANNSQVIMLQAADSLLSLGVVQNTNTNTIAQQQGPGEPVVIQSNRANLHEVKQLQVMEAMTSTSDVQVKSTTSQVPPLSKAISESSETRTFSKSVSMAPESVATVNVKSNAAGNHLNLDQQGVTTLMNEELERSLLDASTQDIDFIFKAITMTPQKDIPKDGVKSTLKEAKKYSPLEKVIADKLKRFAGSEYQVNVEDRNVKEKVSPWKNAALQSQTRYAKGNKCVRKVFTDEGEMSRDCHVENVGGNQPNHKRPNEADVRKTRQKGSDSSHTQQQHPNGDKSSLESLPNSFNSNEKERVSGERGLLKERDSQGRESTNQEERRGDAYRQDHTSSSVNESEVGVSTESDQGPQKCNKEGNGEKDLQSQKRKLHYVMDKEKQQKLERRMRTRLKENHQEQRGKNGGEQDVEIRTSAEKKGQCDDHIISRRKSNAATSNQDDQERKLKYGSRVPQGTNREMVDKGPGGQEMPPPNSIKQGNRYRGKEDSRPTGSDLRKGSGTREEGIQQDASRIDGSNSETCKKSQSGKDDKDRSRETMKTTSEKERKKQISMRRKNNNNESVGGLEEGNVSQEDVIQRLNPASVKENQNDHQSDERTVQESRGLQSDRMMEETRNRSQEDVDIPTRGKFNSGRKDVRQKYVHDGKDYYETTQDHRLISSNVTDSTRNVRNVRSKSRDRRRLEEEQPEYNNRRGFQSFSKASTSQLSSHQSPTFTSEQAQAEVDFMDKDYEDTRHHVEDSGRYGHHTSDREPWPISRMEKDPLNLSWDEEKEERRRESNTCGNSDESGREDRPLSESSMSSPISVTRISPIHTMAEDSCSRTRGVHYKKQNYASQSSAERLMMSNTHGKANPRKSNNQSDVSWNNGQSSQPKEGQDYKEVQTGEHMLKTSKRHSLEQQAESPRLDYHHKLDIPNMQSSRERLLTRKEHWTGEDQLQVRRNNVHESVTNPGENVRHRRDSSRKRQSLDEGHRTPRRRYSYDEDDLRGSMIPQDSGRFSMEGGYQEARKHIGNDRHHLQREKLLYKGSENNNWAYLSDESYQDSGGHSLDHGQMVENASDEDEGMKSYPTKPRRDETMSGGNSSDSESGNVLPRNKFDGALRNSKIQSHQENITGSREGTNFQREHARSDNWHQTTASPPQDYNSNYKFDRKHSLPSERHYTPGRNHRVRGREERPRNEGNIYSNRSSLEETDSRHVRHLTSDKVESVRYDRHDLIHQSSQADQGHHHSQPKASTYSEPSGRERSDRKQSHGERFTHDQRHRHSRSNEHSRNRSSCDESQEIRDGDGRRRNSREEESYQMSPDYRLHQNKMEPSLKGITKHQTSKGHLKSARTHSSMQNERQSDRNTEIGSVQGVIPPVSSIIGRKRTGHHTSERGVKRSRQETEEIRPWPSAKRKTKPKESSSQQSPTSKSDMEILQTDLDLRKLVARLKYV</sequence>
<feature type="compositionally biased region" description="Basic residues" evidence="1">
    <location>
        <begin position="1850"/>
        <end position="1859"/>
    </location>
</feature>
<feature type="compositionally biased region" description="Basic and acidic residues" evidence="1">
    <location>
        <begin position="1484"/>
        <end position="1496"/>
    </location>
</feature>
<feature type="compositionally biased region" description="Basic and acidic residues" evidence="1">
    <location>
        <begin position="2159"/>
        <end position="2190"/>
    </location>
</feature>
<feature type="compositionally biased region" description="Polar residues" evidence="1">
    <location>
        <begin position="91"/>
        <end position="124"/>
    </location>
</feature>
<feature type="compositionally biased region" description="Polar residues" evidence="1">
    <location>
        <begin position="1183"/>
        <end position="1192"/>
    </location>
</feature>
<feature type="compositionally biased region" description="Basic and acidic residues" evidence="1">
    <location>
        <begin position="1621"/>
        <end position="1658"/>
    </location>
</feature>
<feature type="compositionally biased region" description="Polar residues" evidence="1">
    <location>
        <begin position="465"/>
        <end position="488"/>
    </location>
</feature>
<feature type="compositionally biased region" description="Basic and acidic residues" evidence="1">
    <location>
        <begin position="299"/>
        <end position="315"/>
    </location>
</feature>
<feature type="compositionally biased region" description="Polar residues" evidence="1">
    <location>
        <begin position="674"/>
        <end position="690"/>
    </location>
</feature>
<name>A0A2G8KG29_STIJA</name>
<dbReference type="EMBL" id="MRZV01000610">
    <property type="protein sequence ID" value="PIK46947.1"/>
    <property type="molecule type" value="Genomic_DNA"/>
</dbReference>
<feature type="region of interest" description="Disordered" evidence="1">
    <location>
        <begin position="719"/>
        <end position="786"/>
    </location>
</feature>
<proteinExistence type="predicted"/>
<feature type="compositionally biased region" description="Basic and acidic residues" evidence="1">
    <location>
        <begin position="1529"/>
        <end position="1553"/>
    </location>
</feature>
<feature type="compositionally biased region" description="Polar residues" evidence="1">
    <location>
        <begin position="723"/>
        <end position="751"/>
    </location>
</feature>
<feature type="compositionally biased region" description="Basic and acidic residues" evidence="1">
    <location>
        <begin position="1272"/>
        <end position="1324"/>
    </location>
</feature>
<feature type="compositionally biased region" description="Basic and acidic residues" evidence="1">
    <location>
        <begin position="1193"/>
        <end position="1230"/>
    </location>
</feature>
<feature type="compositionally biased region" description="Polar residues" evidence="1">
    <location>
        <begin position="1589"/>
        <end position="1615"/>
    </location>
</feature>
<feature type="compositionally biased region" description="Basic and acidic residues" evidence="1">
    <location>
        <begin position="2134"/>
        <end position="2152"/>
    </location>
</feature>
<evidence type="ECO:0000313" key="3">
    <source>
        <dbReference type="Proteomes" id="UP000230750"/>
    </source>
</evidence>
<feature type="compositionally biased region" description="Basic and acidic residues" evidence="1">
    <location>
        <begin position="2265"/>
        <end position="2282"/>
    </location>
</feature>
<dbReference type="InterPro" id="IPR006594">
    <property type="entry name" value="LisH"/>
</dbReference>
<feature type="region of interest" description="Disordered" evidence="1">
    <location>
        <begin position="1828"/>
        <end position="1894"/>
    </location>
</feature>
<accession>A0A2G8KG29</accession>
<feature type="compositionally biased region" description="Basic residues" evidence="1">
    <location>
        <begin position="1566"/>
        <end position="1575"/>
    </location>
</feature>
<dbReference type="STRING" id="307972.A0A2G8KG29"/>
<feature type="compositionally biased region" description="Low complexity" evidence="1">
    <location>
        <begin position="1232"/>
        <end position="1246"/>
    </location>
</feature>
<feature type="compositionally biased region" description="Basic and acidic residues" evidence="1">
    <location>
        <begin position="2082"/>
        <end position="2110"/>
    </location>
</feature>
<feature type="compositionally biased region" description="Polar residues" evidence="1">
    <location>
        <begin position="1833"/>
        <end position="1846"/>
    </location>
</feature>
<feature type="compositionally biased region" description="Polar residues" evidence="1">
    <location>
        <begin position="316"/>
        <end position="326"/>
    </location>
</feature>
<feature type="compositionally biased region" description="Basic and acidic residues" evidence="1">
    <location>
        <begin position="1417"/>
        <end position="1445"/>
    </location>
</feature>
<reference evidence="2 3" key="1">
    <citation type="journal article" date="2017" name="PLoS Biol.">
        <title>The sea cucumber genome provides insights into morphological evolution and visceral regeneration.</title>
        <authorList>
            <person name="Zhang X."/>
            <person name="Sun L."/>
            <person name="Yuan J."/>
            <person name="Sun Y."/>
            <person name="Gao Y."/>
            <person name="Zhang L."/>
            <person name="Li S."/>
            <person name="Dai H."/>
            <person name="Hamel J.F."/>
            <person name="Liu C."/>
            <person name="Yu Y."/>
            <person name="Liu S."/>
            <person name="Lin W."/>
            <person name="Guo K."/>
            <person name="Jin S."/>
            <person name="Xu P."/>
            <person name="Storey K.B."/>
            <person name="Huan P."/>
            <person name="Zhang T."/>
            <person name="Zhou Y."/>
            <person name="Zhang J."/>
            <person name="Lin C."/>
            <person name="Li X."/>
            <person name="Xing L."/>
            <person name="Huo D."/>
            <person name="Sun M."/>
            <person name="Wang L."/>
            <person name="Mercier A."/>
            <person name="Li F."/>
            <person name="Yang H."/>
            <person name="Xiang J."/>
        </authorList>
    </citation>
    <scope>NUCLEOTIDE SEQUENCE [LARGE SCALE GENOMIC DNA]</scope>
    <source>
        <strain evidence="2">Shaxun</strain>
        <tissue evidence="2">Muscle</tissue>
    </source>
</reference>
<feature type="compositionally biased region" description="Basic and acidic residues" evidence="1">
    <location>
        <begin position="1253"/>
        <end position="1265"/>
    </location>
</feature>
<feature type="region of interest" description="Disordered" evidence="1">
    <location>
        <begin position="2023"/>
        <end position="2312"/>
    </location>
</feature>
<feature type="compositionally biased region" description="Acidic residues" evidence="1">
    <location>
        <begin position="561"/>
        <end position="571"/>
    </location>
</feature>
<feature type="compositionally biased region" description="Polar residues" evidence="1">
    <location>
        <begin position="550"/>
        <end position="560"/>
    </location>
</feature>
<dbReference type="OrthoDB" id="10072669at2759"/>
<feature type="region of interest" description="Disordered" evidence="1">
    <location>
        <begin position="666"/>
        <end position="694"/>
    </location>
</feature>
<keyword evidence="3" id="KW-1185">Reference proteome</keyword>
<protein>
    <submittedName>
        <fullName evidence="2">Uncharacterized protein</fullName>
    </submittedName>
</protein>
<feature type="compositionally biased region" description="Basic and acidic residues" evidence="1">
    <location>
        <begin position="451"/>
        <end position="464"/>
    </location>
</feature>
<dbReference type="Proteomes" id="UP000230750">
    <property type="component" value="Unassembled WGS sequence"/>
</dbReference>
<feature type="compositionally biased region" description="Basic and acidic residues" evidence="1">
    <location>
        <begin position="532"/>
        <end position="549"/>
    </location>
</feature>
<feature type="compositionally biased region" description="Low complexity" evidence="1">
    <location>
        <begin position="1973"/>
        <end position="1984"/>
    </location>
</feature>
<feature type="compositionally biased region" description="Low complexity" evidence="1">
    <location>
        <begin position="760"/>
        <end position="783"/>
    </location>
</feature>
<comment type="caution">
    <text evidence="2">The sequence shown here is derived from an EMBL/GenBank/DDBJ whole genome shotgun (WGS) entry which is preliminary data.</text>
</comment>
<feature type="compositionally biased region" description="Basic and acidic residues" evidence="1">
    <location>
        <begin position="1769"/>
        <end position="1783"/>
    </location>
</feature>
<feature type="compositionally biased region" description="Polar residues" evidence="1">
    <location>
        <begin position="1405"/>
        <end position="1416"/>
    </location>
</feature>
<feature type="region of interest" description="Disordered" evidence="1">
    <location>
        <begin position="1936"/>
        <end position="1990"/>
    </location>
</feature>
<evidence type="ECO:0000256" key="1">
    <source>
        <dbReference type="SAM" id="MobiDB-lite"/>
    </source>
</evidence>
<feature type="compositionally biased region" description="Basic and acidic residues" evidence="1">
    <location>
        <begin position="1380"/>
        <end position="1402"/>
    </location>
</feature>
<feature type="region of interest" description="Disordered" evidence="1">
    <location>
        <begin position="91"/>
        <end position="151"/>
    </location>
</feature>
<feature type="compositionally biased region" description="Acidic residues" evidence="1">
    <location>
        <begin position="366"/>
        <end position="389"/>
    </location>
</feature>
<feature type="compositionally biased region" description="Basic residues" evidence="1">
    <location>
        <begin position="2212"/>
        <end position="2226"/>
    </location>
</feature>
<feature type="compositionally biased region" description="Basic residues" evidence="1">
    <location>
        <begin position="127"/>
        <end position="138"/>
    </location>
</feature>
<feature type="compositionally biased region" description="Basic and acidic residues" evidence="1">
    <location>
        <begin position="1798"/>
        <end position="1807"/>
    </location>
</feature>